<dbReference type="Pfam" id="PF05994">
    <property type="entry name" value="FragX_IP"/>
    <property type="match status" value="1"/>
</dbReference>
<evidence type="ECO:0000313" key="4">
    <source>
        <dbReference type="Proteomes" id="UP000008827"/>
    </source>
</evidence>
<name>A0A0R0KPJ4_SOYBN</name>
<reference evidence="2 3" key="1">
    <citation type="journal article" date="2010" name="Nature">
        <title>Genome sequence of the palaeopolyploid soybean.</title>
        <authorList>
            <person name="Schmutz J."/>
            <person name="Cannon S.B."/>
            <person name="Schlueter J."/>
            <person name="Ma J."/>
            <person name="Mitros T."/>
            <person name="Nelson W."/>
            <person name="Hyten D.L."/>
            <person name="Song Q."/>
            <person name="Thelen J.J."/>
            <person name="Cheng J."/>
            <person name="Xu D."/>
            <person name="Hellsten U."/>
            <person name="May G.D."/>
            <person name="Yu Y."/>
            <person name="Sakurai T."/>
            <person name="Umezawa T."/>
            <person name="Bhattacharyya M.K."/>
            <person name="Sandhu D."/>
            <person name="Valliyodan B."/>
            <person name="Lindquist E."/>
            <person name="Peto M."/>
            <person name="Grant D."/>
            <person name="Shu S."/>
            <person name="Goodstein D."/>
            <person name="Barry K."/>
            <person name="Futrell-Griggs M."/>
            <person name="Abernathy B."/>
            <person name="Du J."/>
            <person name="Tian Z."/>
            <person name="Zhu L."/>
            <person name="Gill N."/>
            <person name="Joshi T."/>
            <person name="Libault M."/>
            <person name="Sethuraman A."/>
            <person name="Zhang X.-C."/>
            <person name="Shinozaki K."/>
            <person name="Nguyen H.T."/>
            <person name="Wing R.A."/>
            <person name="Cregan P."/>
            <person name="Specht J."/>
            <person name="Grimwood J."/>
            <person name="Rokhsar D."/>
            <person name="Stacey G."/>
            <person name="Shoemaker R.C."/>
            <person name="Jackson S.A."/>
        </authorList>
    </citation>
    <scope>NUCLEOTIDE SEQUENCE [LARGE SCALE GENOMIC DNA]</scope>
    <source>
        <strain evidence="3">cv. Williams 82</strain>
        <tissue evidence="2">Callus</tissue>
    </source>
</reference>
<dbReference type="InterPro" id="IPR008081">
    <property type="entry name" value="Cytoplasmic_FMR1-int"/>
</dbReference>
<evidence type="ECO:0000313" key="3">
    <source>
        <dbReference type="EnsemblPlants" id="KRH68823"/>
    </source>
</evidence>
<dbReference type="AlphaFoldDB" id="A0A0R0KPJ4"/>
<dbReference type="Proteomes" id="UP000008827">
    <property type="component" value="Chromosome 3"/>
</dbReference>
<feature type="domain" description="CYRIA/CYRIB Rac1 binding" evidence="1">
    <location>
        <begin position="155"/>
        <end position="217"/>
    </location>
</feature>
<dbReference type="Pfam" id="PF07159">
    <property type="entry name" value="CYRIA-B_Rac1-bd"/>
    <property type="match status" value="1"/>
</dbReference>
<dbReference type="PRINTS" id="PR01698">
    <property type="entry name" value="CYTOFMRPINTP"/>
</dbReference>
<dbReference type="PANTHER" id="PTHR12195">
    <property type="entry name" value="CYTOPLASMIC FMR1-INTERACTING PROTEIN-RELATED"/>
    <property type="match status" value="1"/>
</dbReference>
<accession>A0A0R0KPJ4</accession>
<dbReference type="SMR" id="A0A0R0KPJ4"/>
<protein>
    <recommendedName>
        <fullName evidence="1">CYRIA/CYRIB Rac1 binding domain-containing protein</fullName>
    </recommendedName>
</protein>
<sequence length="1207" mass="137081">MAVPVEEAIAALSTFSLEDEQPEVQGPGVWVSTERGATESPIEYSDVSAYRLSLSEDTKALNQLNALTQEGKEMASVLYTYRSCVKALPQLPDSMKQSQADLYLETYQVLDLEMSRLREIQRWQASASSKLAADMQRFSRPERRINGPTISHLWSMLKLLDVLVQLDHLKNAKASIPNDFSWYKRTFTQVSGQWQDTDSMREELDDLQIFLSTRWAILLNLHVEMFRVNNVEDILQVLIVFVVESLELDFALLFPERHILLRVLPVLVVLVTSSEKDSESLYKRVKINRLINIFKNEAVIPAFPDLHLSPAAILKELSTYFPKFSSQTRLLTLPAPHELPPREAQEYQRHYLIINHIGAIRAEHDDFVIRFASAMNQLLLLKSTDGSDVEWSKEVKGNMYDMIVEGFQLLSRWTARIWEQCAWKFSRPCKDASPSFSDYEKVVRYNYSAEERKALVELVSYIKSVGSMMQRCDTLVADALWETIHSEVQDFVQNTLATMLRTTFRKKKDLSRILSDMRTLSADWMANTNKSESELQSSQHGGEESKANIFYPRAVAPTAAQVHCLQFLIYEVVSGGNLRRPGGLFGNSGSEIPVNDLKQLETFFYKLGFFLHILDYSATVATLTDLGFLWFREFYLESSRVIQFPIECSLPWMLVDCVLESPNSGLLESVLMPFDIYNDSAQQALVLLKQRFLYDEIEAEVDHCFDIFVTKLCETIFTYYKSWAASELLDPSFLFASDNAEKYAVQPIRLNMLLKITRVKLLGRMINLRSLITEWMNKVFRENIEFLFGRFECQDLCAIVELEKLLDVLKHSHELLSRDLSVDSFSLMLNEMQENISLVSFSSRLASQIWSEMQSDFLPNFILCNTTQRFIRSSRTVPVQKPSVPSVKPSFYCGTQDLNSAHQSFARLHSGFFGIPHMFSVVRLLGSRSLPWLIRALLDHISNKITLLEPMITGLQDSLPKSIGLLPFDGGVTGCVRLVKEHLNWETKSELKAEVLHGIKEIGSVLYWMGLLDIVLREKDSMDFMQTAPWLGLLPGADGQIATSQDGGDSPVVSLFKSTAAAMVSYPGCPSPTSFHIMSKQAEAADLLYKANLNTGSVLEYALAFTSAALDKYCNKWSAAPKTGFIDITISKDFYRIYSGLQIGWEALLEAMKKARRLNNHVFSMLKARCPLEEKTACAIKQSGAPIHRIKFDNTVSAFETLPQKGS</sequence>
<dbReference type="EnsemblPlants" id="KRH68823">
    <property type="protein sequence ID" value="KRH68823"/>
    <property type="gene ID" value="GLYMA_03G253000"/>
</dbReference>
<dbReference type="ExpressionAtlas" id="A0A0R0KPJ4">
    <property type="expression patterns" value="baseline and differential"/>
</dbReference>
<organism evidence="2">
    <name type="scientific">Glycine max</name>
    <name type="common">Soybean</name>
    <name type="synonym">Glycine hispida</name>
    <dbReference type="NCBI Taxonomy" id="3847"/>
    <lineage>
        <taxon>Eukaryota</taxon>
        <taxon>Viridiplantae</taxon>
        <taxon>Streptophyta</taxon>
        <taxon>Embryophyta</taxon>
        <taxon>Tracheophyta</taxon>
        <taxon>Spermatophyta</taxon>
        <taxon>Magnoliopsida</taxon>
        <taxon>eudicotyledons</taxon>
        <taxon>Gunneridae</taxon>
        <taxon>Pentapetalae</taxon>
        <taxon>rosids</taxon>
        <taxon>fabids</taxon>
        <taxon>Fabales</taxon>
        <taxon>Fabaceae</taxon>
        <taxon>Papilionoideae</taxon>
        <taxon>50 kb inversion clade</taxon>
        <taxon>NPAAA clade</taxon>
        <taxon>indigoferoid/millettioid clade</taxon>
        <taxon>Phaseoleae</taxon>
        <taxon>Glycine</taxon>
        <taxon>Glycine subgen. Soja</taxon>
    </lineage>
</organism>
<reference evidence="3" key="2">
    <citation type="submission" date="2018-02" db="UniProtKB">
        <authorList>
            <consortium name="EnsemblPlants"/>
        </authorList>
    </citation>
    <scope>IDENTIFICATION</scope>
    <source>
        <strain evidence="3">Williams 82</strain>
    </source>
</reference>
<dbReference type="Gramene" id="KRH68823">
    <property type="protein sequence ID" value="KRH68823"/>
    <property type="gene ID" value="GLYMA_03G253000"/>
</dbReference>
<proteinExistence type="predicted"/>
<dbReference type="GO" id="GO:0005737">
    <property type="term" value="C:cytoplasm"/>
    <property type="evidence" value="ECO:0007669"/>
    <property type="project" value="UniProtKB-ARBA"/>
</dbReference>
<dbReference type="GO" id="GO:0030833">
    <property type="term" value="P:regulation of actin filament polymerization"/>
    <property type="evidence" value="ECO:0007669"/>
    <property type="project" value="InterPro"/>
</dbReference>
<reference evidence="2" key="3">
    <citation type="submission" date="2018-07" db="EMBL/GenBank/DDBJ databases">
        <title>WGS assembly of Glycine max.</title>
        <authorList>
            <person name="Schmutz J."/>
            <person name="Cannon S."/>
            <person name="Schlueter J."/>
            <person name="Ma J."/>
            <person name="Mitros T."/>
            <person name="Nelson W."/>
            <person name="Hyten D."/>
            <person name="Song Q."/>
            <person name="Thelen J."/>
            <person name="Cheng J."/>
            <person name="Xu D."/>
            <person name="Hellsten U."/>
            <person name="May G."/>
            <person name="Yu Y."/>
            <person name="Sakurai T."/>
            <person name="Umezawa T."/>
            <person name="Bhattacharyya M."/>
            <person name="Sandhu D."/>
            <person name="Valliyodan B."/>
            <person name="Lindquist E."/>
            <person name="Peto M."/>
            <person name="Grant D."/>
            <person name="Shu S."/>
            <person name="Goodstein D."/>
            <person name="Barry K."/>
            <person name="Futrell-Griggs M."/>
            <person name="Abernathy B."/>
            <person name="Du J."/>
            <person name="Tian Z."/>
            <person name="Zhu L."/>
            <person name="Gill N."/>
            <person name="Joshi T."/>
            <person name="Libault M."/>
            <person name="Sethuraman A."/>
            <person name="Zhang X."/>
            <person name="Shinozaki K."/>
            <person name="Nguyen H."/>
            <person name="Wing R."/>
            <person name="Cregan P."/>
            <person name="Specht J."/>
            <person name="Grimwood J."/>
            <person name="Rokhsar D."/>
            <person name="Stacey G."/>
            <person name="Shoemaker R."/>
            <person name="Jackson S."/>
        </authorList>
    </citation>
    <scope>NUCLEOTIDE SEQUENCE</scope>
    <source>
        <tissue evidence="2">Callus</tissue>
    </source>
</reference>
<keyword evidence="4" id="KW-1185">Reference proteome</keyword>
<dbReference type="EMBL" id="CM000836">
    <property type="protein sequence ID" value="KRH68823.1"/>
    <property type="molecule type" value="Genomic_DNA"/>
</dbReference>
<gene>
    <name evidence="3" type="primary">LOC100814483</name>
    <name evidence="2" type="ORF">GLYMA_03G253000</name>
</gene>
<dbReference type="InterPro" id="IPR009828">
    <property type="entry name" value="CYRIA/CYRIB_Rac1-bd"/>
</dbReference>
<dbReference type="PIRSF" id="PIRSF008153">
    <property type="entry name" value="FMR1_interacting"/>
    <property type="match status" value="1"/>
</dbReference>
<dbReference type="GO" id="GO:0031267">
    <property type="term" value="F:small GTPase binding"/>
    <property type="evidence" value="ECO:0007669"/>
    <property type="project" value="InterPro"/>
</dbReference>
<evidence type="ECO:0000259" key="1">
    <source>
        <dbReference type="Pfam" id="PF07159"/>
    </source>
</evidence>
<evidence type="ECO:0000313" key="2">
    <source>
        <dbReference type="EMBL" id="KRH68823.1"/>
    </source>
</evidence>